<comment type="caution">
    <text evidence="1">The sequence shown here is derived from an EMBL/GenBank/DDBJ whole genome shotgun (WGS) entry which is preliminary data.</text>
</comment>
<dbReference type="RefSeq" id="WP_017554416.1">
    <property type="nucleotide sequence ID" value="NZ_JAABON010000005.1"/>
</dbReference>
<dbReference type="AlphaFoldDB" id="A0A150KHN0"/>
<evidence type="ECO:0000313" key="2">
    <source>
        <dbReference type="Proteomes" id="UP000075304"/>
    </source>
</evidence>
<accession>A0A150KHN0</accession>
<reference evidence="1 2" key="1">
    <citation type="submission" date="2016-01" db="EMBL/GenBank/DDBJ databases">
        <title>Genome Sequences of Twelve Sporeforming Bacillus Species Isolated from Foods.</title>
        <authorList>
            <person name="Berendsen E.M."/>
            <person name="Wells-Bennik M.H."/>
            <person name="Krawcyk A.O."/>
            <person name="De Jong A."/>
            <person name="Holsappel S."/>
            <person name="Eijlander R.T."/>
            <person name="Kuipers O.P."/>
        </authorList>
    </citation>
    <scope>NUCLEOTIDE SEQUENCE [LARGE SCALE GENOMIC DNA]</scope>
    <source>
        <strain evidence="1 2">B4099</strain>
    </source>
</reference>
<dbReference type="EMBL" id="LQYI01000014">
    <property type="protein sequence ID" value="KYC72899.1"/>
    <property type="molecule type" value="Genomic_DNA"/>
</dbReference>
<sequence>MEWTIDGRIYGTFREAEEVGFSGVGDMGEGRRFITPDLKVASVLSYALCGLPDVTYLVHTEEFREDGILKYKIWVENL</sequence>
<proteinExistence type="predicted"/>
<gene>
    <name evidence="1" type="ORF">B4099_2300</name>
</gene>
<dbReference type="Proteomes" id="UP000075304">
    <property type="component" value="Unassembled WGS sequence"/>
</dbReference>
<dbReference type="PATRIC" id="fig|1398.25.peg.795"/>
<name>A0A150KHN0_HEYCO</name>
<organism evidence="1 2">
    <name type="scientific">Heyndrickxia coagulans</name>
    <name type="common">Weizmannia coagulans</name>
    <dbReference type="NCBI Taxonomy" id="1398"/>
    <lineage>
        <taxon>Bacteria</taxon>
        <taxon>Bacillati</taxon>
        <taxon>Bacillota</taxon>
        <taxon>Bacilli</taxon>
        <taxon>Bacillales</taxon>
        <taxon>Bacillaceae</taxon>
        <taxon>Heyndrickxia</taxon>
    </lineage>
</organism>
<evidence type="ECO:0000313" key="1">
    <source>
        <dbReference type="EMBL" id="KYC72899.1"/>
    </source>
</evidence>
<protein>
    <submittedName>
        <fullName evidence="1">Uncharacterized protein</fullName>
    </submittedName>
</protein>